<keyword evidence="1" id="KW-1133">Transmembrane helix</keyword>
<feature type="transmembrane region" description="Helical" evidence="1">
    <location>
        <begin position="26"/>
        <end position="42"/>
    </location>
</feature>
<organism evidence="2 3">
    <name type="scientific">Marvinbryantia formatexigens DSM 14469</name>
    <dbReference type="NCBI Taxonomy" id="478749"/>
    <lineage>
        <taxon>Bacteria</taxon>
        <taxon>Bacillati</taxon>
        <taxon>Bacillota</taxon>
        <taxon>Clostridia</taxon>
        <taxon>Lachnospirales</taxon>
        <taxon>Lachnospiraceae</taxon>
        <taxon>Marvinbryantia</taxon>
    </lineage>
</organism>
<sequence>MFFLHSSSNWQNLNPVIYKWPNVRKNLMDIGAFIILIIVSLLQEKWRK</sequence>
<protein>
    <recommendedName>
        <fullName evidence="4">Signal peptidase II</fullName>
    </recommendedName>
</protein>
<reference evidence="2" key="1">
    <citation type="submission" date="2009-07" db="EMBL/GenBank/DDBJ databases">
        <authorList>
            <person name="Weinstock G."/>
            <person name="Sodergren E."/>
            <person name="Clifton S."/>
            <person name="Fulton L."/>
            <person name="Fulton B."/>
            <person name="Courtney L."/>
            <person name="Fronick C."/>
            <person name="Harrison M."/>
            <person name="Strong C."/>
            <person name="Farmer C."/>
            <person name="Delahaunty K."/>
            <person name="Markovic C."/>
            <person name="Hall O."/>
            <person name="Minx P."/>
            <person name="Tomlinson C."/>
            <person name="Mitreva M."/>
            <person name="Nelson J."/>
            <person name="Hou S."/>
            <person name="Wollam A."/>
            <person name="Pepin K.H."/>
            <person name="Johnson M."/>
            <person name="Bhonagiri V."/>
            <person name="Nash W.E."/>
            <person name="Warren W."/>
            <person name="Chinwalla A."/>
            <person name="Mardis E.R."/>
            <person name="Wilson R.K."/>
        </authorList>
    </citation>
    <scope>NUCLEOTIDE SEQUENCE [LARGE SCALE GENOMIC DNA]</scope>
    <source>
        <strain evidence="2">DSM 14469</strain>
    </source>
</reference>
<keyword evidence="1" id="KW-0812">Transmembrane</keyword>
<evidence type="ECO:0000256" key="1">
    <source>
        <dbReference type="SAM" id="Phobius"/>
    </source>
</evidence>
<keyword evidence="1" id="KW-0472">Membrane</keyword>
<dbReference type="Proteomes" id="UP000005561">
    <property type="component" value="Unassembled WGS sequence"/>
</dbReference>
<evidence type="ECO:0000313" key="2">
    <source>
        <dbReference type="EMBL" id="EET59211.1"/>
    </source>
</evidence>
<accession>C6LJ97</accession>
<name>C6LJ97_9FIRM</name>
<keyword evidence="3" id="KW-1185">Reference proteome</keyword>
<evidence type="ECO:0008006" key="4">
    <source>
        <dbReference type="Google" id="ProtNLM"/>
    </source>
</evidence>
<dbReference type="EMBL" id="ACCL02000020">
    <property type="protein sequence ID" value="EET59211.1"/>
    <property type="molecule type" value="Genomic_DNA"/>
</dbReference>
<evidence type="ECO:0000313" key="3">
    <source>
        <dbReference type="Proteomes" id="UP000005561"/>
    </source>
</evidence>
<comment type="caution">
    <text evidence="2">The sequence shown here is derived from an EMBL/GenBank/DDBJ whole genome shotgun (WGS) entry which is preliminary data.</text>
</comment>
<dbReference type="AlphaFoldDB" id="C6LJ97"/>
<gene>
    <name evidence="2" type="ORF">BRYFOR_08732</name>
</gene>
<proteinExistence type="predicted"/>